<dbReference type="PROSITE" id="PS51197">
    <property type="entry name" value="HTH_RRF2_2"/>
    <property type="match status" value="1"/>
</dbReference>
<evidence type="ECO:0000256" key="1">
    <source>
        <dbReference type="ARBA" id="ARBA00023125"/>
    </source>
</evidence>
<reference evidence="2 3" key="1">
    <citation type="submission" date="2021-04" db="EMBL/GenBank/DDBJ databases">
        <title>The genome sequence of type strain Ideonella paludis KCTC 32238.</title>
        <authorList>
            <person name="Liu Y."/>
        </authorList>
    </citation>
    <scope>NUCLEOTIDE SEQUENCE [LARGE SCALE GENOMIC DNA]</scope>
    <source>
        <strain evidence="2 3">KCTC 32238</strain>
    </source>
</reference>
<sequence>MQLTRFTDFGLRVLMYLCAPAREQAVTVAEIAERFEVSRHHLNKVVQFLAQQGWVVTSRGKGGGLALAQPPSHYRLGQLIRTLEGDVPLIDCAEPPCALHRRCGLKPLLDEALDAFYTALDAHTLADTHTPKTQQVIVKLQRQAVSRP</sequence>
<dbReference type="NCBIfam" id="TIGR00738">
    <property type="entry name" value="rrf2_super"/>
    <property type="match status" value="1"/>
</dbReference>
<dbReference type="PANTHER" id="PTHR33221">
    <property type="entry name" value="WINGED HELIX-TURN-HELIX TRANSCRIPTIONAL REGULATOR, RRF2 FAMILY"/>
    <property type="match status" value="1"/>
</dbReference>
<comment type="caution">
    <text evidence="2">The sequence shown here is derived from an EMBL/GenBank/DDBJ whole genome shotgun (WGS) entry which is preliminary data.</text>
</comment>
<accession>A0ABS5DTV1</accession>
<dbReference type="RefSeq" id="WP_210806038.1">
    <property type="nucleotide sequence ID" value="NZ_JAGQDG010000001.1"/>
</dbReference>
<keyword evidence="1" id="KW-0238">DNA-binding</keyword>
<protein>
    <submittedName>
        <fullName evidence="2">Rrf2 family transcriptional regulator</fullName>
    </submittedName>
</protein>
<dbReference type="InterPro" id="IPR000944">
    <property type="entry name" value="Tscrpt_reg_Rrf2"/>
</dbReference>
<dbReference type="SUPFAM" id="SSF46785">
    <property type="entry name" value="Winged helix' DNA-binding domain"/>
    <property type="match status" value="1"/>
</dbReference>
<dbReference type="InterPro" id="IPR036388">
    <property type="entry name" value="WH-like_DNA-bd_sf"/>
</dbReference>
<evidence type="ECO:0000313" key="2">
    <source>
        <dbReference type="EMBL" id="MBQ0934311.1"/>
    </source>
</evidence>
<organism evidence="2 3">
    <name type="scientific">Ideonella paludis</name>
    <dbReference type="NCBI Taxonomy" id="1233411"/>
    <lineage>
        <taxon>Bacteria</taxon>
        <taxon>Pseudomonadati</taxon>
        <taxon>Pseudomonadota</taxon>
        <taxon>Betaproteobacteria</taxon>
        <taxon>Burkholderiales</taxon>
        <taxon>Sphaerotilaceae</taxon>
        <taxon>Ideonella</taxon>
    </lineage>
</organism>
<dbReference type="Gene3D" id="1.10.10.10">
    <property type="entry name" value="Winged helix-like DNA-binding domain superfamily/Winged helix DNA-binding domain"/>
    <property type="match status" value="1"/>
</dbReference>
<dbReference type="PANTHER" id="PTHR33221:SF4">
    <property type="entry name" value="HTH-TYPE TRANSCRIPTIONAL REPRESSOR NSRR"/>
    <property type="match status" value="1"/>
</dbReference>
<name>A0ABS5DTV1_9BURK</name>
<gene>
    <name evidence="2" type="ORF">KAK11_03145</name>
</gene>
<dbReference type="Proteomes" id="UP000672097">
    <property type="component" value="Unassembled WGS sequence"/>
</dbReference>
<keyword evidence="3" id="KW-1185">Reference proteome</keyword>
<dbReference type="InterPro" id="IPR036390">
    <property type="entry name" value="WH_DNA-bd_sf"/>
</dbReference>
<dbReference type="Pfam" id="PF02082">
    <property type="entry name" value="Rrf2"/>
    <property type="match status" value="1"/>
</dbReference>
<dbReference type="EMBL" id="JAGQDG010000001">
    <property type="protein sequence ID" value="MBQ0934311.1"/>
    <property type="molecule type" value="Genomic_DNA"/>
</dbReference>
<evidence type="ECO:0000313" key="3">
    <source>
        <dbReference type="Proteomes" id="UP000672097"/>
    </source>
</evidence>
<proteinExistence type="predicted"/>